<keyword evidence="2" id="KW-1185">Reference proteome</keyword>
<name>A0ABD4T0B3_9CYAN</name>
<organism evidence="1 2">
    <name type="scientific">Lyngbya confervoides BDU141951</name>
    <dbReference type="NCBI Taxonomy" id="1574623"/>
    <lineage>
        <taxon>Bacteria</taxon>
        <taxon>Bacillati</taxon>
        <taxon>Cyanobacteriota</taxon>
        <taxon>Cyanophyceae</taxon>
        <taxon>Oscillatoriophycideae</taxon>
        <taxon>Oscillatoriales</taxon>
        <taxon>Microcoleaceae</taxon>
        <taxon>Lyngbya</taxon>
    </lineage>
</organism>
<gene>
    <name evidence="1" type="ORF">QQ91_0004405</name>
</gene>
<dbReference type="AlphaFoldDB" id="A0ABD4T0B3"/>
<evidence type="ECO:0000313" key="1">
    <source>
        <dbReference type="EMBL" id="MCM1982074.1"/>
    </source>
</evidence>
<accession>A0ABD4T0B3</accession>
<proteinExistence type="predicted"/>
<evidence type="ECO:0000313" key="2">
    <source>
        <dbReference type="Proteomes" id="UP000031561"/>
    </source>
</evidence>
<reference evidence="1 2" key="1">
    <citation type="journal article" date="2015" name="Genome Announc.">
        <title>Draft Genome Sequence of Filamentous Marine Cyanobacterium Lyngbya confervoides Strain BDU141951.</title>
        <authorList>
            <person name="Chandrababunaidu M.M."/>
            <person name="Sen D."/>
            <person name="Tripathy S."/>
        </authorList>
    </citation>
    <scope>NUCLEOTIDE SEQUENCE [LARGE SCALE GENOMIC DNA]</scope>
    <source>
        <strain evidence="1 2">BDU141951</strain>
    </source>
</reference>
<protein>
    <submittedName>
        <fullName evidence="1">Uncharacterized protein</fullName>
    </submittedName>
</protein>
<dbReference type="EMBL" id="JTHE03000028">
    <property type="protein sequence ID" value="MCM1982074.1"/>
    <property type="molecule type" value="Genomic_DNA"/>
</dbReference>
<comment type="caution">
    <text evidence="1">The sequence shown here is derived from an EMBL/GenBank/DDBJ whole genome shotgun (WGS) entry which is preliminary data.</text>
</comment>
<dbReference type="RefSeq" id="WP_166280511.1">
    <property type="nucleotide sequence ID" value="NZ_JTHE03000028.1"/>
</dbReference>
<dbReference type="Proteomes" id="UP000031561">
    <property type="component" value="Unassembled WGS sequence"/>
</dbReference>
<sequence>MLWFLLFGLLGYFIYKVYRFYWFRSLQQKIIRFKGKPYKQLSKANQKKLRGFVEAALNADLLLDDDTNKIVGEVYNDIQQEAFYRQGGFGLHEISRDRSDR</sequence>